<reference evidence="1 2" key="1">
    <citation type="submission" date="2018-08" db="EMBL/GenBank/DDBJ databases">
        <title>A genome reference for cultivated species of the human gut microbiota.</title>
        <authorList>
            <person name="Zou Y."/>
            <person name="Xue W."/>
            <person name="Luo G."/>
        </authorList>
    </citation>
    <scope>NUCLEOTIDE SEQUENCE [LARGE SCALE GENOMIC DNA]</scope>
    <source>
        <strain evidence="1 2">AM37-3BH</strain>
    </source>
</reference>
<proteinExistence type="predicted"/>
<dbReference type="RefSeq" id="WP_118362210.1">
    <property type="nucleotide sequence ID" value="NZ_QSHM01000001.1"/>
</dbReference>
<evidence type="ECO:0000313" key="1">
    <source>
        <dbReference type="EMBL" id="RHC15261.1"/>
    </source>
</evidence>
<dbReference type="Proteomes" id="UP000285844">
    <property type="component" value="Unassembled WGS sequence"/>
</dbReference>
<organism evidence="1 2">
    <name type="scientific">Lachnospira eligens</name>
    <dbReference type="NCBI Taxonomy" id="39485"/>
    <lineage>
        <taxon>Bacteria</taxon>
        <taxon>Bacillati</taxon>
        <taxon>Bacillota</taxon>
        <taxon>Clostridia</taxon>
        <taxon>Lachnospirales</taxon>
        <taxon>Lachnospiraceae</taxon>
        <taxon>Lachnospira</taxon>
    </lineage>
</organism>
<accession>A0A413Z1N0</accession>
<name>A0A413Z1N0_9FIRM</name>
<dbReference type="EMBL" id="QSHM01000001">
    <property type="protein sequence ID" value="RHC15261.1"/>
    <property type="molecule type" value="Genomic_DNA"/>
</dbReference>
<sequence length="118" mass="13493">MNNEVFGEVKFNTGWETTTSITYNKKEYSIVVSADAYFEKEGITKEQEISYADFKLHKSEILGKIEEKINDNKYIPALLLIKRDGSYGLIFDDKQDVEGGVVVTIKPKMEIVSVNQYL</sequence>
<gene>
    <name evidence="1" type="ORF">DW858_00015</name>
</gene>
<protein>
    <submittedName>
        <fullName evidence="1">Uncharacterized protein</fullName>
    </submittedName>
</protein>
<evidence type="ECO:0000313" key="2">
    <source>
        <dbReference type="Proteomes" id="UP000285844"/>
    </source>
</evidence>
<dbReference type="AlphaFoldDB" id="A0A413Z1N0"/>
<comment type="caution">
    <text evidence="1">The sequence shown here is derived from an EMBL/GenBank/DDBJ whole genome shotgun (WGS) entry which is preliminary data.</text>
</comment>